<evidence type="ECO:0000256" key="1">
    <source>
        <dbReference type="SAM" id="Phobius"/>
    </source>
</evidence>
<accession>A0A6A5YAF6</accession>
<keyword evidence="1" id="KW-0812">Transmembrane</keyword>
<gene>
    <name evidence="2" type="ORF">BU24DRAFT_27562</name>
</gene>
<evidence type="ECO:0000313" key="3">
    <source>
        <dbReference type="Proteomes" id="UP000799778"/>
    </source>
</evidence>
<dbReference type="RefSeq" id="XP_033390080.1">
    <property type="nucleotide sequence ID" value="XM_033522639.1"/>
</dbReference>
<organism evidence="2 3">
    <name type="scientific">Aaosphaeria arxii CBS 175.79</name>
    <dbReference type="NCBI Taxonomy" id="1450172"/>
    <lineage>
        <taxon>Eukaryota</taxon>
        <taxon>Fungi</taxon>
        <taxon>Dikarya</taxon>
        <taxon>Ascomycota</taxon>
        <taxon>Pezizomycotina</taxon>
        <taxon>Dothideomycetes</taxon>
        <taxon>Pleosporomycetidae</taxon>
        <taxon>Pleosporales</taxon>
        <taxon>Pleosporales incertae sedis</taxon>
        <taxon>Aaosphaeria</taxon>
    </lineage>
</organism>
<proteinExistence type="predicted"/>
<reference evidence="2" key="1">
    <citation type="journal article" date="2020" name="Stud. Mycol.">
        <title>101 Dothideomycetes genomes: a test case for predicting lifestyles and emergence of pathogens.</title>
        <authorList>
            <person name="Haridas S."/>
            <person name="Albert R."/>
            <person name="Binder M."/>
            <person name="Bloem J."/>
            <person name="Labutti K."/>
            <person name="Salamov A."/>
            <person name="Andreopoulos B."/>
            <person name="Baker S."/>
            <person name="Barry K."/>
            <person name="Bills G."/>
            <person name="Bluhm B."/>
            <person name="Cannon C."/>
            <person name="Castanera R."/>
            <person name="Culley D."/>
            <person name="Daum C."/>
            <person name="Ezra D."/>
            <person name="Gonzalez J."/>
            <person name="Henrissat B."/>
            <person name="Kuo A."/>
            <person name="Liang C."/>
            <person name="Lipzen A."/>
            <person name="Lutzoni F."/>
            <person name="Magnuson J."/>
            <person name="Mondo S."/>
            <person name="Nolan M."/>
            <person name="Ohm R."/>
            <person name="Pangilinan J."/>
            <person name="Park H.-J."/>
            <person name="Ramirez L."/>
            <person name="Alfaro M."/>
            <person name="Sun H."/>
            <person name="Tritt A."/>
            <person name="Yoshinaga Y."/>
            <person name="Zwiers L.-H."/>
            <person name="Turgeon B."/>
            <person name="Goodwin S."/>
            <person name="Spatafora J."/>
            <person name="Crous P."/>
            <person name="Grigoriev I."/>
        </authorList>
    </citation>
    <scope>NUCLEOTIDE SEQUENCE</scope>
    <source>
        <strain evidence="2">CBS 175.79</strain>
    </source>
</reference>
<dbReference type="AlphaFoldDB" id="A0A6A5YAF6"/>
<keyword evidence="1" id="KW-0472">Membrane</keyword>
<keyword evidence="1" id="KW-1133">Transmembrane helix</keyword>
<dbReference type="EMBL" id="ML978066">
    <property type="protein sequence ID" value="KAF2021741.1"/>
    <property type="molecule type" value="Genomic_DNA"/>
</dbReference>
<protein>
    <submittedName>
        <fullName evidence="2">Uncharacterized protein</fullName>
    </submittedName>
</protein>
<keyword evidence="3" id="KW-1185">Reference proteome</keyword>
<dbReference type="Proteomes" id="UP000799778">
    <property type="component" value="Unassembled WGS sequence"/>
</dbReference>
<feature type="transmembrane region" description="Helical" evidence="1">
    <location>
        <begin position="82"/>
        <end position="103"/>
    </location>
</feature>
<evidence type="ECO:0000313" key="2">
    <source>
        <dbReference type="EMBL" id="KAF2021741.1"/>
    </source>
</evidence>
<sequence>MGIGLNLMISYSQVARTGFMITAKVLFSLVSDLYLDEPVNVTRGDSLTSSPDSEQGSYHLIVFTNSNLIMFSIYFQHISFVCNGLCSCLILAFSLGGAHYGVWLCCTRFIKQRFLPCLDAPISLRLIRHPDI</sequence>
<name>A0A6A5YAF6_9PLEO</name>
<dbReference type="GeneID" id="54280036"/>